<evidence type="ECO:0000313" key="2">
    <source>
        <dbReference type="Proteomes" id="UP001055811"/>
    </source>
</evidence>
<reference evidence="1 2" key="2">
    <citation type="journal article" date="2022" name="Mol. Ecol. Resour.">
        <title>The genomes of chicory, endive, great burdock and yacon provide insights into Asteraceae paleo-polyploidization history and plant inulin production.</title>
        <authorList>
            <person name="Fan W."/>
            <person name="Wang S."/>
            <person name="Wang H."/>
            <person name="Wang A."/>
            <person name="Jiang F."/>
            <person name="Liu H."/>
            <person name="Zhao H."/>
            <person name="Xu D."/>
            <person name="Zhang Y."/>
        </authorList>
    </citation>
    <scope>NUCLEOTIDE SEQUENCE [LARGE SCALE GENOMIC DNA]</scope>
    <source>
        <strain evidence="2">cv. Punajuju</strain>
        <tissue evidence="1">Leaves</tissue>
    </source>
</reference>
<evidence type="ECO:0000313" key="1">
    <source>
        <dbReference type="EMBL" id="KAI3790891.1"/>
    </source>
</evidence>
<dbReference type="EMBL" id="CM042009">
    <property type="protein sequence ID" value="KAI3790891.1"/>
    <property type="molecule type" value="Genomic_DNA"/>
</dbReference>
<sequence>MSSPDTPVAPPTPHSTHNTNFSSILSICSKVTLDGTSYNDWMRNIKMSLRFEDKEYVLEKELVEVDQETATPEECASFKKHYDDATKVACIMVATMVPELQRFYKDYWPYEMNKDLMEKFHKRARQEKYEVVKALMTCKMKEGESVCAHVQKMQRYVQGLMKLNVHFDEELAIDIVLNSLPGCYDQFILTYHLNNSETTLAHAA</sequence>
<comment type="caution">
    <text evidence="1">The sequence shown here is derived from an EMBL/GenBank/DDBJ whole genome shotgun (WGS) entry which is preliminary data.</text>
</comment>
<accession>A0ACB9H6F4</accession>
<name>A0ACB9H6F4_CICIN</name>
<protein>
    <submittedName>
        <fullName evidence="1">Uncharacterized protein</fullName>
    </submittedName>
</protein>
<reference evidence="2" key="1">
    <citation type="journal article" date="2022" name="Mol. Ecol. Resour.">
        <title>The genomes of chicory, endive, great burdock and yacon provide insights into Asteraceae palaeo-polyploidization history and plant inulin production.</title>
        <authorList>
            <person name="Fan W."/>
            <person name="Wang S."/>
            <person name="Wang H."/>
            <person name="Wang A."/>
            <person name="Jiang F."/>
            <person name="Liu H."/>
            <person name="Zhao H."/>
            <person name="Xu D."/>
            <person name="Zhang Y."/>
        </authorList>
    </citation>
    <scope>NUCLEOTIDE SEQUENCE [LARGE SCALE GENOMIC DNA]</scope>
    <source>
        <strain evidence="2">cv. Punajuju</strain>
    </source>
</reference>
<keyword evidence="2" id="KW-1185">Reference proteome</keyword>
<gene>
    <name evidence="1" type="ORF">L2E82_04298</name>
</gene>
<proteinExistence type="predicted"/>
<organism evidence="1 2">
    <name type="scientific">Cichorium intybus</name>
    <name type="common">Chicory</name>
    <dbReference type="NCBI Taxonomy" id="13427"/>
    <lineage>
        <taxon>Eukaryota</taxon>
        <taxon>Viridiplantae</taxon>
        <taxon>Streptophyta</taxon>
        <taxon>Embryophyta</taxon>
        <taxon>Tracheophyta</taxon>
        <taxon>Spermatophyta</taxon>
        <taxon>Magnoliopsida</taxon>
        <taxon>eudicotyledons</taxon>
        <taxon>Gunneridae</taxon>
        <taxon>Pentapetalae</taxon>
        <taxon>asterids</taxon>
        <taxon>campanulids</taxon>
        <taxon>Asterales</taxon>
        <taxon>Asteraceae</taxon>
        <taxon>Cichorioideae</taxon>
        <taxon>Cichorieae</taxon>
        <taxon>Cichoriinae</taxon>
        <taxon>Cichorium</taxon>
    </lineage>
</organism>
<dbReference type="Proteomes" id="UP001055811">
    <property type="component" value="Linkage Group LG01"/>
</dbReference>